<feature type="chain" id="PRO_5035726548" description="CUB domain-containing protein" evidence="3">
    <location>
        <begin position="18"/>
        <end position="215"/>
    </location>
</feature>
<feature type="signal peptide" evidence="3">
    <location>
        <begin position="1"/>
        <end position="17"/>
    </location>
</feature>
<keyword evidence="2" id="KW-0245">EGF-like domain</keyword>
<protein>
    <recommendedName>
        <fullName evidence="8">CUB domain-containing protein</fullName>
    </recommendedName>
</protein>
<evidence type="ECO:0000313" key="7">
    <source>
        <dbReference type="Proteomes" id="UP000466442"/>
    </source>
</evidence>
<evidence type="ECO:0000313" key="6">
    <source>
        <dbReference type="EMBL" id="KAF6207319.1"/>
    </source>
</evidence>
<keyword evidence="1 2" id="KW-1015">Disulfide bond</keyword>
<dbReference type="SUPFAM" id="SSF49854">
    <property type="entry name" value="Spermadhesin, CUB domain"/>
    <property type="match status" value="1"/>
</dbReference>
<accession>A0A8S9XFJ5</accession>
<dbReference type="InterPro" id="IPR035914">
    <property type="entry name" value="Sperma_CUB_dom_sf"/>
</dbReference>
<keyword evidence="7" id="KW-1185">Reference proteome</keyword>
<dbReference type="PROSITE" id="PS01180">
    <property type="entry name" value="CUB"/>
    <property type="match status" value="1"/>
</dbReference>
<evidence type="ECO:0000256" key="3">
    <source>
        <dbReference type="SAM" id="SignalP"/>
    </source>
</evidence>
<evidence type="ECO:0008006" key="8">
    <source>
        <dbReference type="Google" id="ProtNLM"/>
    </source>
</evidence>
<comment type="caution">
    <text evidence="6">The sequence shown here is derived from an EMBL/GenBank/DDBJ whole genome shotgun (WGS) entry which is preliminary data.</text>
</comment>
<dbReference type="AlphaFoldDB" id="A0A8S9XFJ5"/>
<dbReference type="PROSITE" id="PS00022">
    <property type="entry name" value="EGF_1"/>
    <property type="match status" value="1"/>
</dbReference>
<dbReference type="InterPro" id="IPR000859">
    <property type="entry name" value="CUB_dom"/>
</dbReference>
<organism evidence="6 7">
    <name type="scientific">Apolygus lucorum</name>
    <name type="common">Small green plant bug</name>
    <name type="synonym">Lygocoris lucorum</name>
    <dbReference type="NCBI Taxonomy" id="248454"/>
    <lineage>
        <taxon>Eukaryota</taxon>
        <taxon>Metazoa</taxon>
        <taxon>Ecdysozoa</taxon>
        <taxon>Arthropoda</taxon>
        <taxon>Hexapoda</taxon>
        <taxon>Insecta</taxon>
        <taxon>Pterygota</taxon>
        <taxon>Neoptera</taxon>
        <taxon>Paraneoptera</taxon>
        <taxon>Hemiptera</taxon>
        <taxon>Heteroptera</taxon>
        <taxon>Panheteroptera</taxon>
        <taxon>Cimicomorpha</taxon>
        <taxon>Miridae</taxon>
        <taxon>Mirini</taxon>
        <taxon>Apolygus</taxon>
    </lineage>
</organism>
<proteinExistence type="predicted"/>
<dbReference type="Gene3D" id="2.60.120.290">
    <property type="entry name" value="Spermadhesin, CUB domain"/>
    <property type="match status" value="1"/>
</dbReference>
<comment type="caution">
    <text evidence="2">Lacks conserved residue(s) required for the propagation of feature annotation.</text>
</comment>
<dbReference type="OrthoDB" id="6138650at2759"/>
<name>A0A8S9XFJ5_APOLU</name>
<dbReference type="Proteomes" id="UP000466442">
    <property type="component" value="Unassembled WGS sequence"/>
</dbReference>
<feature type="domain" description="CUB" evidence="4">
    <location>
        <begin position="20"/>
        <end position="50"/>
    </location>
</feature>
<feature type="disulfide bond" evidence="2">
    <location>
        <begin position="167"/>
        <end position="184"/>
    </location>
</feature>
<feature type="domain" description="EGF-like" evidence="5">
    <location>
        <begin position="158"/>
        <end position="196"/>
    </location>
</feature>
<dbReference type="EMBL" id="WIXP02000008">
    <property type="protein sequence ID" value="KAF6207319.1"/>
    <property type="molecule type" value="Genomic_DNA"/>
</dbReference>
<dbReference type="InterPro" id="IPR000742">
    <property type="entry name" value="EGF"/>
</dbReference>
<feature type="disulfide bond" evidence="2">
    <location>
        <begin position="186"/>
        <end position="195"/>
    </location>
</feature>
<keyword evidence="3" id="KW-0732">Signal</keyword>
<sequence length="215" mass="23326">MLALLLVAASMGVRIAGDGCGGHLTAERGVITTSNFPRPFDVPASCRWVIDSSSTPQPPVVIVVYLTQLFVSTGLTFTEYAYYEPDSPSFQLEPRVLHTVTEENAATTATVWTNQSFLVVDFAMDRLEGNHLRAADGLLDVFGINVTYNMHSAIGKLPDYSCTAAKCSLLGNCYASADYSNFWCDCFSGYSGKQCSMGPLCHPDSDICENNSTCR</sequence>
<dbReference type="PROSITE" id="PS50026">
    <property type="entry name" value="EGF_3"/>
    <property type="match status" value="1"/>
</dbReference>
<evidence type="ECO:0000256" key="2">
    <source>
        <dbReference type="PROSITE-ProRule" id="PRU00076"/>
    </source>
</evidence>
<evidence type="ECO:0000259" key="4">
    <source>
        <dbReference type="PROSITE" id="PS01180"/>
    </source>
</evidence>
<dbReference type="PROSITE" id="PS01186">
    <property type="entry name" value="EGF_2"/>
    <property type="match status" value="1"/>
</dbReference>
<evidence type="ECO:0000259" key="5">
    <source>
        <dbReference type="PROSITE" id="PS50026"/>
    </source>
</evidence>
<gene>
    <name evidence="6" type="ORF">GE061_018560</name>
</gene>
<evidence type="ECO:0000256" key="1">
    <source>
        <dbReference type="ARBA" id="ARBA00023157"/>
    </source>
</evidence>
<reference evidence="6" key="1">
    <citation type="journal article" date="2021" name="Mol. Ecol. Resour.">
        <title>Apolygus lucorum genome provides insights into omnivorousness and mesophyll feeding.</title>
        <authorList>
            <person name="Liu Y."/>
            <person name="Liu H."/>
            <person name="Wang H."/>
            <person name="Huang T."/>
            <person name="Liu B."/>
            <person name="Yang B."/>
            <person name="Yin L."/>
            <person name="Li B."/>
            <person name="Zhang Y."/>
            <person name="Zhang S."/>
            <person name="Jiang F."/>
            <person name="Zhang X."/>
            <person name="Ren Y."/>
            <person name="Wang B."/>
            <person name="Wang S."/>
            <person name="Lu Y."/>
            <person name="Wu K."/>
            <person name="Fan W."/>
            <person name="Wang G."/>
        </authorList>
    </citation>
    <scope>NUCLEOTIDE SEQUENCE</scope>
    <source>
        <strain evidence="6">12Hb</strain>
    </source>
</reference>